<feature type="transmembrane region" description="Helical" evidence="6">
    <location>
        <begin position="407"/>
        <end position="432"/>
    </location>
</feature>
<feature type="transmembrane region" description="Helical" evidence="6">
    <location>
        <begin position="211"/>
        <end position="233"/>
    </location>
</feature>
<evidence type="ECO:0000256" key="4">
    <source>
        <dbReference type="ARBA" id="ARBA00022989"/>
    </source>
</evidence>
<sequence length="475" mass="50016">MATRDDNIIAEEARAIEVGEETAVGAPNPSGGSGRGRRDTWATHTGFILACVGSAVGMANIWLFPYRVAQLGGAAFLIPYLIFVALLGFTGVIGEMAFGRAMGTGPMGAFGRAMEMRGVRHGERIGKIIGLIPTLGSLALAIGYAVVLGWACHYLFSAMTGELMAQTDTGAFFGAMASDFGNVGFHLLGLAITFGIMILGVSRGIEKANKVLMPTFFVLFVIIAIRVATLPGAEAGYLYLLVPRWEALLNPTTWVYALGQAFFSLSLAGCGTLVYGSYLKRDVDVVDAAKNVAIFDTIAGLVSACVVVPAVFAFGLDVSSGPPLLFITLAQVFQEMPFGGVFAVILFVAVVFAAITSLMNLFEAPVEALQKQLGLSRLASVGIIAVAAVAVGLFIEGGSSVSDWMDVISIYVIPVGAFLAAIMFFWVCPAGFAKSQAELGRKKPLGAWFNVFTRYVFVGITALVIVLGIFYGGIG</sequence>
<dbReference type="GO" id="GO:0016020">
    <property type="term" value="C:membrane"/>
    <property type="evidence" value="ECO:0007669"/>
    <property type="project" value="UniProtKB-SubCell"/>
</dbReference>
<accession>A0A6F8SJG1</accession>
<feature type="transmembrane region" description="Helical" evidence="6">
    <location>
        <begin position="374"/>
        <end position="395"/>
    </location>
</feature>
<dbReference type="PANTHER" id="PTHR42948:SF1">
    <property type="entry name" value="TRANSPORTER"/>
    <property type="match status" value="1"/>
</dbReference>
<reference evidence="8" key="1">
    <citation type="journal article" date="2020" name="Microbiol. Resour. Announc.">
        <title>Complete Genome Sequence of Adlercreutzia sp. Strain 8CFCBH1, a Potent Producer of Equol, Isolated from Healthy Japanese Feces.</title>
        <authorList>
            <person name="Ogata Y."/>
            <person name="Sakamoto M."/>
            <person name="Ohkuma M."/>
            <person name="Hattori M."/>
            <person name="Suda W."/>
        </authorList>
    </citation>
    <scope>NUCLEOTIDE SEQUENCE [LARGE SCALE GENOMIC DNA]</scope>
    <source>
        <strain evidence="8">8CFCBH1</strain>
    </source>
</reference>
<name>A0A6F8SJG1_9ACTN</name>
<evidence type="ECO:0000256" key="2">
    <source>
        <dbReference type="ARBA" id="ARBA00022448"/>
    </source>
</evidence>
<evidence type="ECO:0000313" key="8">
    <source>
        <dbReference type="Proteomes" id="UP000501727"/>
    </source>
</evidence>
<evidence type="ECO:0000256" key="3">
    <source>
        <dbReference type="ARBA" id="ARBA00022692"/>
    </source>
</evidence>
<dbReference type="RefSeq" id="WP_231699564.1">
    <property type="nucleotide sequence ID" value="NZ_AP022829.1"/>
</dbReference>
<feature type="transmembrane region" description="Helical" evidence="6">
    <location>
        <begin position="452"/>
        <end position="474"/>
    </location>
</feature>
<feature type="transmembrane region" description="Helical" evidence="6">
    <location>
        <begin position="45"/>
        <end position="64"/>
    </location>
</feature>
<dbReference type="EMBL" id="AP022829">
    <property type="protein sequence ID" value="BCA87797.1"/>
    <property type="molecule type" value="Genomic_DNA"/>
</dbReference>
<keyword evidence="4 6" id="KW-1133">Transmembrane helix</keyword>
<feature type="transmembrane region" description="Helical" evidence="6">
    <location>
        <begin position="171"/>
        <end position="199"/>
    </location>
</feature>
<comment type="subcellular location">
    <subcellularLocation>
        <location evidence="1">Membrane</location>
        <topology evidence="1">Multi-pass membrane protein</topology>
    </subcellularLocation>
</comment>
<dbReference type="PANTHER" id="PTHR42948">
    <property type="entry name" value="TRANSPORTER"/>
    <property type="match status" value="1"/>
</dbReference>
<dbReference type="PRINTS" id="PR00176">
    <property type="entry name" value="NANEUSMPORT"/>
</dbReference>
<organism evidence="7 8">
    <name type="scientific">Adlercreutzia hattorii</name>
    <dbReference type="NCBI Taxonomy" id="2707299"/>
    <lineage>
        <taxon>Bacteria</taxon>
        <taxon>Bacillati</taxon>
        <taxon>Actinomycetota</taxon>
        <taxon>Coriobacteriia</taxon>
        <taxon>Eggerthellales</taxon>
        <taxon>Eggerthellaceae</taxon>
        <taxon>Adlercreutzia</taxon>
    </lineage>
</organism>
<dbReference type="Pfam" id="PF00209">
    <property type="entry name" value="SNF"/>
    <property type="match status" value="2"/>
</dbReference>
<feature type="transmembrane region" description="Helical" evidence="6">
    <location>
        <begin position="336"/>
        <end position="362"/>
    </location>
</feature>
<dbReference type="KEGG" id="ahat:ADCFC_04160"/>
<dbReference type="Proteomes" id="UP000501727">
    <property type="component" value="Chromosome"/>
</dbReference>
<evidence type="ECO:0000256" key="5">
    <source>
        <dbReference type="ARBA" id="ARBA00023136"/>
    </source>
</evidence>
<reference evidence="8" key="2">
    <citation type="submission" date="2020-03" db="EMBL/GenBank/DDBJ databases">
        <title>Complete Genome Sequence of Adlercreutzia sp. strain 8CFCBH1 Producing Equol, Isolated from Healthy Japanese Feces.</title>
        <authorList>
            <person name="Ogata Y."/>
            <person name="Sakamoto M."/>
            <person name="Ohkuma M."/>
            <person name="Hattori M."/>
            <person name="Suda W."/>
        </authorList>
    </citation>
    <scope>NUCLEOTIDE SEQUENCE [LARGE SCALE GENOMIC DNA]</scope>
    <source>
        <strain evidence="8">8CFCBH1</strain>
    </source>
</reference>
<gene>
    <name evidence="7" type="ORF">ADCFC_02960</name>
</gene>
<dbReference type="PROSITE" id="PS50267">
    <property type="entry name" value="NA_NEUROTRAN_SYMP_3"/>
    <property type="match status" value="1"/>
</dbReference>
<dbReference type="InterPro" id="IPR037272">
    <property type="entry name" value="SNS_sf"/>
</dbReference>
<dbReference type="AlphaFoldDB" id="A0A6F8SJG1"/>
<feature type="transmembrane region" description="Helical" evidence="6">
    <location>
        <begin position="253"/>
        <end position="279"/>
    </location>
</feature>
<dbReference type="SUPFAM" id="SSF161070">
    <property type="entry name" value="SNF-like"/>
    <property type="match status" value="1"/>
</dbReference>
<dbReference type="NCBIfam" id="NF037979">
    <property type="entry name" value="Na_transp"/>
    <property type="match status" value="1"/>
</dbReference>
<evidence type="ECO:0000256" key="1">
    <source>
        <dbReference type="ARBA" id="ARBA00004141"/>
    </source>
</evidence>
<dbReference type="InterPro" id="IPR047218">
    <property type="entry name" value="YocR/YhdH-like"/>
</dbReference>
<dbReference type="CDD" id="cd10336">
    <property type="entry name" value="SLC6sbd_Tyt1-Like"/>
    <property type="match status" value="1"/>
</dbReference>
<feature type="transmembrane region" description="Helical" evidence="6">
    <location>
        <begin position="128"/>
        <end position="151"/>
    </location>
</feature>
<feature type="transmembrane region" description="Helical" evidence="6">
    <location>
        <begin position="76"/>
        <end position="98"/>
    </location>
</feature>
<keyword evidence="2" id="KW-0813">Transport</keyword>
<evidence type="ECO:0000256" key="6">
    <source>
        <dbReference type="SAM" id="Phobius"/>
    </source>
</evidence>
<keyword evidence="8" id="KW-1185">Reference proteome</keyword>
<dbReference type="InterPro" id="IPR000175">
    <property type="entry name" value="Na/ntran_symport"/>
</dbReference>
<keyword evidence="3 6" id="KW-0812">Transmembrane</keyword>
<evidence type="ECO:0000313" key="7">
    <source>
        <dbReference type="EMBL" id="BCA87797.1"/>
    </source>
</evidence>
<proteinExistence type="predicted"/>
<keyword evidence="5 6" id="KW-0472">Membrane</keyword>
<feature type="transmembrane region" description="Helical" evidence="6">
    <location>
        <begin position="291"/>
        <end position="316"/>
    </location>
</feature>
<protein>
    <submittedName>
        <fullName evidence="7">Sodium-dependent transporter</fullName>
    </submittedName>
</protein>